<dbReference type="eggNOG" id="COG5515">
    <property type="taxonomic scope" value="Bacteria"/>
</dbReference>
<dbReference type="STRING" id="529884.Rhola_00003490"/>
<evidence type="ECO:0000313" key="2">
    <source>
        <dbReference type="EMBL" id="AIC47171.1"/>
    </source>
</evidence>
<feature type="domain" description="DUF1737" evidence="1">
    <location>
        <begin position="6"/>
        <end position="56"/>
    </location>
</feature>
<organism evidence="2 3">
    <name type="scientific">Rhodoluna lacicola</name>
    <dbReference type="NCBI Taxonomy" id="529884"/>
    <lineage>
        <taxon>Bacteria</taxon>
        <taxon>Bacillati</taxon>
        <taxon>Actinomycetota</taxon>
        <taxon>Actinomycetes</taxon>
        <taxon>Micrococcales</taxon>
        <taxon>Microbacteriaceae</taxon>
        <taxon>Luna cluster</taxon>
        <taxon>Luna-1 subcluster</taxon>
        <taxon>Rhodoluna</taxon>
    </lineage>
</organism>
<reference evidence="2 3" key="1">
    <citation type="journal article" date="2014" name="Int. J. Syst. Evol. Microbiol.">
        <title>Rhodoluna lacicola gen. nov., sp. nov., a planktonic freshwater bacterium with stream-lined genome.</title>
        <authorList>
            <person name="Hahn M."/>
            <person name="Schmidt J."/>
            <person name="Taipale S.J."/>
            <person name="Doolittle W.F."/>
            <person name="Koll U."/>
        </authorList>
    </citation>
    <scope>NUCLEOTIDE SEQUENCE [LARGE SCALE GENOMIC DNA]</scope>
    <source>
        <strain evidence="2 3">MWH-Ta8</strain>
    </source>
</reference>
<name>A0A060JBG1_9MICO</name>
<keyword evidence="3" id="KW-1185">Reference proteome</keyword>
<evidence type="ECO:0000259" key="1">
    <source>
        <dbReference type="Pfam" id="PF08410"/>
    </source>
</evidence>
<dbReference type="PATRIC" id="fig|529884.3.peg.333"/>
<dbReference type="KEGG" id="rla:Rhola_00003490"/>
<gene>
    <name evidence="2" type="ORF">Rhola_00003490</name>
</gene>
<evidence type="ECO:0000313" key="3">
    <source>
        <dbReference type="Proteomes" id="UP000067708"/>
    </source>
</evidence>
<proteinExistence type="predicted"/>
<protein>
    <submittedName>
        <fullName evidence="2">Putative conserved small protein</fullName>
    </submittedName>
</protein>
<sequence length="68" mass="7718">MATEKKKKYVLLTGKDDAAFCQRVSDRMDDGYELYGSPAITFNIFKRHPVVAQALVLKKKPARKSSKK</sequence>
<dbReference type="Proteomes" id="UP000067708">
    <property type="component" value="Chromosome"/>
</dbReference>
<dbReference type="AlphaFoldDB" id="A0A060JBG1"/>
<dbReference type="OrthoDB" id="9809803at2"/>
<dbReference type="EMBL" id="CP007490">
    <property type="protein sequence ID" value="AIC47171.1"/>
    <property type="molecule type" value="Genomic_DNA"/>
</dbReference>
<dbReference type="RefSeq" id="WP_038501955.1">
    <property type="nucleotide sequence ID" value="NZ_CP007490.1"/>
</dbReference>
<dbReference type="HOGENOM" id="CLU_186571_1_0_11"/>
<accession>A0A060JBG1</accession>
<dbReference type="Pfam" id="PF08410">
    <property type="entry name" value="DUF1737"/>
    <property type="match status" value="1"/>
</dbReference>
<dbReference type="InterPro" id="IPR013619">
    <property type="entry name" value="DUF1737"/>
</dbReference>